<feature type="compositionally biased region" description="Basic and acidic residues" evidence="13">
    <location>
        <begin position="1"/>
        <end position="17"/>
    </location>
</feature>
<feature type="domain" description="Protein kinase" evidence="14">
    <location>
        <begin position="45"/>
        <end position="301"/>
    </location>
</feature>
<dbReference type="Proteomes" id="UP000242188">
    <property type="component" value="Unassembled WGS sequence"/>
</dbReference>
<evidence type="ECO:0000256" key="13">
    <source>
        <dbReference type="SAM" id="MobiDB-lite"/>
    </source>
</evidence>
<dbReference type="PANTHER" id="PTHR24346:SF102">
    <property type="entry name" value="TESTIS-SPECIFIC SERINE_THREONINE-PROTEIN KINASE 1"/>
    <property type="match status" value="1"/>
</dbReference>
<evidence type="ECO:0000256" key="10">
    <source>
        <dbReference type="ARBA" id="ARBA00022871"/>
    </source>
</evidence>
<keyword evidence="9" id="KW-0832">Ubl conjugation</keyword>
<dbReference type="FunFam" id="1.10.510.10:FF:000658">
    <property type="entry name" value="Protein CBG12184"/>
    <property type="match status" value="1"/>
</dbReference>
<dbReference type="InterPro" id="IPR008271">
    <property type="entry name" value="Ser/Thr_kinase_AS"/>
</dbReference>
<dbReference type="InterPro" id="IPR000719">
    <property type="entry name" value="Prot_kinase_dom"/>
</dbReference>
<comment type="caution">
    <text evidence="15">The sequence shown here is derived from an EMBL/GenBank/DDBJ whole genome shotgun (WGS) entry which is preliminary data.</text>
</comment>
<evidence type="ECO:0000256" key="3">
    <source>
        <dbReference type="ARBA" id="ARBA00022553"/>
    </source>
</evidence>
<keyword evidence="8" id="KW-0460">Magnesium</keyword>
<protein>
    <submittedName>
        <fullName evidence="15">Testis-specific serine/threonine-protein kinase 4</fullName>
    </submittedName>
</protein>
<evidence type="ECO:0000313" key="16">
    <source>
        <dbReference type="Proteomes" id="UP000242188"/>
    </source>
</evidence>
<keyword evidence="15" id="KW-0808">Transferase</keyword>
<dbReference type="GO" id="GO:0030154">
    <property type="term" value="P:cell differentiation"/>
    <property type="evidence" value="ECO:0007669"/>
    <property type="project" value="UniProtKB-KW"/>
</dbReference>
<evidence type="ECO:0000256" key="9">
    <source>
        <dbReference type="ARBA" id="ARBA00022843"/>
    </source>
</evidence>
<evidence type="ECO:0000256" key="6">
    <source>
        <dbReference type="ARBA" id="ARBA00022782"/>
    </source>
</evidence>
<dbReference type="GO" id="GO:0005524">
    <property type="term" value="F:ATP binding"/>
    <property type="evidence" value="ECO:0007669"/>
    <property type="project" value="UniProtKB-UniRule"/>
</dbReference>
<dbReference type="PROSITE" id="PS50011">
    <property type="entry name" value="PROTEIN_KINASE_DOM"/>
    <property type="match status" value="1"/>
</dbReference>
<accession>A0A210Q8P5</accession>
<dbReference type="PROSITE" id="PS00108">
    <property type="entry name" value="PROTEIN_KINASE_ST"/>
    <property type="match status" value="1"/>
</dbReference>
<evidence type="ECO:0000259" key="14">
    <source>
        <dbReference type="PROSITE" id="PS50011"/>
    </source>
</evidence>
<dbReference type="InterPro" id="IPR011009">
    <property type="entry name" value="Kinase-like_dom_sf"/>
</dbReference>
<reference evidence="15 16" key="1">
    <citation type="journal article" date="2017" name="Nat. Ecol. Evol.">
        <title>Scallop genome provides insights into evolution of bilaterian karyotype and development.</title>
        <authorList>
            <person name="Wang S."/>
            <person name="Zhang J."/>
            <person name="Jiao W."/>
            <person name="Li J."/>
            <person name="Xun X."/>
            <person name="Sun Y."/>
            <person name="Guo X."/>
            <person name="Huan P."/>
            <person name="Dong B."/>
            <person name="Zhang L."/>
            <person name="Hu X."/>
            <person name="Sun X."/>
            <person name="Wang J."/>
            <person name="Zhao C."/>
            <person name="Wang Y."/>
            <person name="Wang D."/>
            <person name="Huang X."/>
            <person name="Wang R."/>
            <person name="Lv J."/>
            <person name="Li Y."/>
            <person name="Zhang Z."/>
            <person name="Liu B."/>
            <person name="Lu W."/>
            <person name="Hui Y."/>
            <person name="Liang J."/>
            <person name="Zhou Z."/>
            <person name="Hou R."/>
            <person name="Li X."/>
            <person name="Liu Y."/>
            <person name="Li H."/>
            <person name="Ning X."/>
            <person name="Lin Y."/>
            <person name="Zhao L."/>
            <person name="Xing Q."/>
            <person name="Dou J."/>
            <person name="Li Y."/>
            <person name="Mao J."/>
            <person name="Guo H."/>
            <person name="Dou H."/>
            <person name="Li T."/>
            <person name="Mu C."/>
            <person name="Jiang W."/>
            <person name="Fu Q."/>
            <person name="Fu X."/>
            <person name="Miao Y."/>
            <person name="Liu J."/>
            <person name="Yu Q."/>
            <person name="Li R."/>
            <person name="Liao H."/>
            <person name="Li X."/>
            <person name="Kong Y."/>
            <person name="Jiang Z."/>
            <person name="Chourrout D."/>
            <person name="Li R."/>
            <person name="Bao Z."/>
        </authorList>
    </citation>
    <scope>NUCLEOTIDE SEQUENCE [LARGE SCALE GENOMIC DNA]</scope>
    <source>
        <strain evidence="15 16">PY_sf001</strain>
    </source>
</reference>
<evidence type="ECO:0000256" key="1">
    <source>
        <dbReference type="ARBA" id="ARBA00001946"/>
    </source>
</evidence>
<keyword evidence="7 11" id="KW-0067">ATP-binding</keyword>
<evidence type="ECO:0000256" key="12">
    <source>
        <dbReference type="RuleBase" id="RU000304"/>
    </source>
</evidence>
<keyword evidence="5 11" id="KW-0547">Nucleotide-binding</keyword>
<evidence type="ECO:0000256" key="2">
    <source>
        <dbReference type="ARBA" id="ARBA00022473"/>
    </source>
</evidence>
<dbReference type="AlphaFoldDB" id="A0A210Q8P5"/>
<evidence type="ECO:0000313" key="15">
    <source>
        <dbReference type="EMBL" id="OWF45113.1"/>
    </source>
</evidence>
<keyword evidence="4" id="KW-0479">Metal-binding</keyword>
<evidence type="ECO:0000256" key="5">
    <source>
        <dbReference type="ARBA" id="ARBA00022741"/>
    </source>
</evidence>
<dbReference type="InterPro" id="IPR017441">
    <property type="entry name" value="Protein_kinase_ATP_BS"/>
</dbReference>
<comment type="cofactor">
    <cofactor evidence="1">
        <name>Mg(2+)</name>
        <dbReference type="ChEBI" id="CHEBI:18420"/>
    </cofactor>
</comment>
<dbReference type="GO" id="GO:0050321">
    <property type="term" value="F:tau-protein kinase activity"/>
    <property type="evidence" value="ECO:0007669"/>
    <property type="project" value="TreeGrafter"/>
</dbReference>
<keyword evidence="15" id="KW-0418">Kinase</keyword>
<evidence type="ECO:0000256" key="8">
    <source>
        <dbReference type="ARBA" id="ARBA00022842"/>
    </source>
</evidence>
<dbReference type="GO" id="GO:0035556">
    <property type="term" value="P:intracellular signal transduction"/>
    <property type="evidence" value="ECO:0007669"/>
    <property type="project" value="TreeGrafter"/>
</dbReference>
<keyword evidence="10" id="KW-0744">Spermatogenesis</keyword>
<dbReference type="GO" id="GO:0000226">
    <property type="term" value="P:microtubule cytoskeleton organization"/>
    <property type="evidence" value="ECO:0007669"/>
    <property type="project" value="TreeGrafter"/>
</dbReference>
<dbReference type="PANTHER" id="PTHR24346">
    <property type="entry name" value="MAP/MICROTUBULE AFFINITY-REGULATING KINASE"/>
    <property type="match status" value="1"/>
</dbReference>
<keyword evidence="16" id="KW-1185">Reference proteome</keyword>
<name>A0A210Q8P5_MIZYE</name>
<keyword evidence="12" id="KW-0723">Serine/threonine-protein kinase</keyword>
<dbReference type="EMBL" id="NEDP02004580">
    <property type="protein sequence ID" value="OWF45113.1"/>
    <property type="molecule type" value="Genomic_DNA"/>
</dbReference>
<dbReference type="STRING" id="6573.A0A210Q8P5"/>
<keyword evidence="3" id="KW-0597">Phosphoprotein</keyword>
<dbReference type="Pfam" id="PF00069">
    <property type="entry name" value="Pkinase"/>
    <property type="match status" value="1"/>
</dbReference>
<dbReference type="GO" id="GO:0007283">
    <property type="term" value="P:spermatogenesis"/>
    <property type="evidence" value="ECO:0007669"/>
    <property type="project" value="UniProtKB-KW"/>
</dbReference>
<keyword evidence="6" id="KW-0221">Differentiation</keyword>
<evidence type="ECO:0000256" key="11">
    <source>
        <dbReference type="PROSITE-ProRule" id="PRU10141"/>
    </source>
</evidence>
<feature type="binding site" evidence="11">
    <location>
        <position position="74"/>
    </location>
    <ligand>
        <name>ATP</name>
        <dbReference type="ChEBI" id="CHEBI:30616"/>
    </ligand>
</feature>
<evidence type="ECO:0000256" key="4">
    <source>
        <dbReference type="ARBA" id="ARBA00022723"/>
    </source>
</evidence>
<dbReference type="GO" id="GO:0000287">
    <property type="term" value="F:magnesium ion binding"/>
    <property type="evidence" value="ECO:0007669"/>
    <property type="project" value="UniProtKB-ARBA"/>
</dbReference>
<keyword evidence="2" id="KW-0217">Developmental protein</keyword>
<dbReference type="PROSITE" id="PS00107">
    <property type="entry name" value="PROTEIN_KINASE_ATP"/>
    <property type="match status" value="1"/>
</dbReference>
<dbReference type="Gene3D" id="1.10.510.10">
    <property type="entry name" value="Transferase(Phosphotransferase) domain 1"/>
    <property type="match status" value="1"/>
</dbReference>
<proteinExistence type="inferred from homology"/>
<organism evidence="15 16">
    <name type="scientific">Mizuhopecten yessoensis</name>
    <name type="common">Japanese scallop</name>
    <name type="synonym">Patinopecten yessoensis</name>
    <dbReference type="NCBI Taxonomy" id="6573"/>
    <lineage>
        <taxon>Eukaryota</taxon>
        <taxon>Metazoa</taxon>
        <taxon>Spiralia</taxon>
        <taxon>Lophotrochozoa</taxon>
        <taxon>Mollusca</taxon>
        <taxon>Bivalvia</taxon>
        <taxon>Autobranchia</taxon>
        <taxon>Pteriomorphia</taxon>
        <taxon>Pectinida</taxon>
        <taxon>Pectinoidea</taxon>
        <taxon>Pectinidae</taxon>
        <taxon>Mizuhopecten</taxon>
    </lineage>
</organism>
<dbReference type="SMART" id="SM00220">
    <property type="entry name" value="S_TKc"/>
    <property type="match status" value="1"/>
</dbReference>
<evidence type="ECO:0000256" key="7">
    <source>
        <dbReference type="ARBA" id="ARBA00022840"/>
    </source>
</evidence>
<sequence length="345" mass="39251">MAERDSTFDIQDQDDKQSSVLNTSTTSARVSRTSRRFQVLESQGFIVGKILGTGSYACVRSAYDVNRKHKVAVKIISKRKAPEDYLTKFLPREIDVIKVLKHPSLVAFYQVIETTTRYFLIMELGCVDLLDTIREEKSIEEDVAGVWFYQLQDGMLYMHNKGIVHRDIKCENLLLDFKKDLKVTDFGFAKKMIKSKSGEVKLSETYCGSYAYAPPEILKGQAYDPFLADVWSIGVVLFTMLYGRLPYDDSNHKKLLKQVQSRVSFPSKPEVSEPCRILILKMLTKSQDRIPLGNVRFDPWYRKYKPNAAESTEFIHPCGSVALCKTEALDIASPLATIDSIIPTE</sequence>
<comment type="similarity">
    <text evidence="12">Belongs to the protein kinase superfamily.</text>
</comment>
<dbReference type="GO" id="GO:0005737">
    <property type="term" value="C:cytoplasm"/>
    <property type="evidence" value="ECO:0007669"/>
    <property type="project" value="TreeGrafter"/>
</dbReference>
<feature type="region of interest" description="Disordered" evidence="13">
    <location>
        <begin position="1"/>
        <end position="27"/>
    </location>
</feature>
<dbReference type="OrthoDB" id="504170at2759"/>
<gene>
    <name evidence="15" type="ORF">KP79_PYT14582</name>
</gene>
<dbReference type="SUPFAM" id="SSF56112">
    <property type="entry name" value="Protein kinase-like (PK-like)"/>
    <property type="match status" value="1"/>
</dbReference>